<dbReference type="EMBL" id="OC000278">
    <property type="protein sequence ID" value="CAD7256760.1"/>
    <property type="molecule type" value="Genomic_DNA"/>
</dbReference>
<sequence length="486" mass="53587">MIGHKNHTGNVTILADASGRRNITNGTVVVGIGNGHFQTGRRESQWTSAEYCSMPSLAVLLLVASTALSDALPMFHWPIQIDETLAISLTEGEMMFASLVRASLRTNTSEETTLEDIFFSADERTSVRLYNLHLISIPSLKMVEVVPDLSLLNLAISFRVGQLDIRGDCGDHDRGNISVTLKDTFVSGIVGLTLDGDTFQALNVELLYDPQEVAVKVFYKRAEGEMISEEFLSDSVIGSLAQPFFSDLTYQFDKLFERKLTAILAELPINSILADPEAVTSFKGYAEELSETLNNVADSLLDIVRADMKNNGHILVEDFHQDYDQHVGKGVKMRVGFQAERGWFESLTSIQRNTDVTVVRNQSSFTVSFTLSLRTMDVGYEVRFQGSSLEGQVKGHVGVNTFYFKTTLDIGGGGCVTSLCELRLGQFGDVRVELFELGELEGLSSRISSRIIGQLKGSVLHDVELKLTNSVAAALDLFHCAQNWSR</sequence>
<evidence type="ECO:0000313" key="1">
    <source>
        <dbReference type="EMBL" id="CAD7256760.1"/>
    </source>
</evidence>
<accession>A0A7R9FVE0</accession>
<protein>
    <submittedName>
        <fullName evidence="1">Uncharacterized protein</fullName>
    </submittedName>
</protein>
<dbReference type="InterPro" id="IPR020234">
    <property type="entry name" value="Mite_allergen_group-7"/>
</dbReference>
<dbReference type="AlphaFoldDB" id="A0A7R9FVE0"/>
<reference evidence="1" key="1">
    <citation type="submission" date="2020-11" db="EMBL/GenBank/DDBJ databases">
        <authorList>
            <person name="Tran Van P."/>
        </authorList>
    </citation>
    <scope>NUCLEOTIDE SEQUENCE</scope>
</reference>
<proteinExistence type="predicted"/>
<gene>
    <name evidence="1" type="ORF">TSIB3V08_LOCUS1035</name>
</gene>
<name>A0A7R9FVE0_TIMSH</name>
<dbReference type="Pfam" id="PF16984">
    <property type="entry name" value="Grp7_allergen"/>
    <property type="match status" value="1"/>
</dbReference>
<organism evidence="1">
    <name type="scientific">Timema shepardi</name>
    <name type="common">Walking stick</name>
    <dbReference type="NCBI Taxonomy" id="629360"/>
    <lineage>
        <taxon>Eukaryota</taxon>
        <taxon>Metazoa</taxon>
        <taxon>Ecdysozoa</taxon>
        <taxon>Arthropoda</taxon>
        <taxon>Hexapoda</taxon>
        <taxon>Insecta</taxon>
        <taxon>Pterygota</taxon>
        <taxon>Neoptera</taxon>
        <taxon>Polyneoptera</taxon>
        <taxon>Phasmatodea</taxon>
        <taxon>Timematodea</taxon>
        <taxon>Timematoidea</taxon>
        <taxon>Timematidae</taxon>
        <taxon>Timema</taxon>
    </lineage>
</organism>
<dbReference type="InterPro" id="IPR038602">
    <property type="entry name" value="Mite_allergen_7_sf"/>
</dbReference>
<dbReference type="Gene3D" id="3.15.10.50">
    <property type="match status" value="1"/>
</dbReference>